<reference evidence="1 2" key="1">
    <citation type="journal article" date="2015" name="Sci. Rep.">
        <title>Chromosome-level genome map provides insights into diverse defense mechanisms in the medicinal fungus Ganoderma sinense.</title>
        <authorList>
            <person name="Zhu Y."/>
            <person name="Xu J."/>
            <person name="Sun C."/>
            <person name="Zhou S."/>
            <person name="Xu H."/>
            <person name="Nelson D.R."/>
            <person name="Qian J."/>
            <person name="Song J."/>
            <person name="Luo H."/>
            <person name="Xiang L."/>
            <person name="Li Y."/>
            <person name="Xu Z."/>
            <person name="Ji A."/>
            <person name="Wang L."/>
            <person name="Lu S."/>
            <person name="Hayward A."/>
            <person name="Sun W."/>
            <person name="Li X."/>
            <person name="Schwartz D.C."/>
            <person name="Wang Y."/>
            <person name="Chen S."/>
        </authorList>
    </citation>
    <scope>NUCLEOTIDE SEQUENCE [LARGE SCALE GENOMIC DNA]</scope>
    <source>
        <strain evidence="1 2">ZZ0214-1</strain>
    </source>
</reference>
<organism evidence="1 2">
    <name type="scientific">Ganoderma sinense ZZ0214-1</name>
    <dbReference type="NCBI Taxonomy" id="1077348"/>
    <lineage>
        <taxon>Eukaryota</taxon>
        <taxon>Fungi</taxon>
        <taxon>Dikarya</taxon>
        <taxon>Basidiomycota</taxon>
        <taxon>Agaricomycotina</taxon>
        <taxon>Agaricomycetes</taxon>
        <taxon>Polyporales</taxon>
        <taxon>Polyporaceae</taxon>
        <taxon>Ganoderma</taxon>
    </lineage>
</organism>
<dbReference type="STRING" id="1077348.A0A2G8S8W0"/>
<dbReference type="Proteomes" id="UP000230002">
    <property type="component" value="Unassembled WGS sequence"/>
</dbReference>
<name>A0A2G8S8W0_9APHY</name>
<evidence type="ECO:0000313" key="2">
    <source>
        <dbReference type="Proteomes" id="UP000230002"/>
    </source>
</evidence>
<proteinExistence type="predicted"/>
<evidence type="ECO:0000313" key="1">
    <source>
        <dbReference type="EMBL" id="PIL29968.1"/>
    </source>
</evidence>
<dbReference type="EMBL" id="AYKW01000017">
    <property type="protein sequence ID" value="PIL29968.1"/>
    <property type="molecule type" value="Genomic_DNA"/>
</dbReference>
<accession>A0A2G8S8W0</accession>
<comment type="caution">
    <text evidence="1">The sequence shown here is derived from an EMBL/GenBank/DDBJ whole genome shotgun (WGS) entry which is preliminary data.</text>
</comment>
<keyword evidence="2" id="KW-1185">Reference proteome</keyword>
<dbReference type="AlphaFoldDB" id="A0A2G8S8W0"/>
<protein>
    <submittedName>
        <fullName evidence="1">Uncharacterized protein</fullName>
    </submittedName>
</protein>
<dbReference type="OrthoDB" id="539398at2759"/>
<gene>
    <name evidence="1" type="ORF">GSI_07879</name>
</gene>
<sequence>MVVKGSSYALLRAQRKLAEQKQETLHNRPIRVGSTAFSPYHPDESSTVHEFGTPAYTQLVPPHKRLSGSRAAIVVDVHKVGSVRLPSIIFPRPSRVLTPTLTFILVIFVGRQSCGYAVPLCTFQAHRTALFNWSEKMEARDAVPSSLSPSDSQEPPERSMKWWWVHWNLRSLDDLPALSHAHIADAVPRTGEDARAR</sequence>